<dbReference type="Proteomes" id="UP000001982">
    <property type="component" value="Chromosome"/>
</dbReference>
<dbReference type="STRING" id="318161.Sden_2903"/>
<dbReference type="KEGG" id="sdn:Sden_2903"/>
<organism evidence="1 2">
    <name type="scientific">Shewanella denitrificans (strain OS217 / ATCC BAA-1090 / DSM 15013)</name>
    <dbReference type="NCBI Taxonomy" id="318161"/>
    <lineage>
        <taxon>Bacteria</taxon>
        <taxon>Pseudomonadati</taxon>
        <taxon>Pseudomonadota</taxon>
        <taxon>Gammaproteobacteria</taxon>
        <taxon>Alteromonadales</taxon>
        <taxon>Shewanellaceae</taxon>
        <taxon>Shewanella</taxon>
    </lineage>
</organism>
<dbReference type="AlphaFoldDB" id="Q12K45"/>
<evidence type="ECO:0000313" key="1">
    <source>
        <dbReference type="EMBL" id="ABE56181.1"/>
    </source>
</evidence>
<dbReference type="RefSeq" id="WP_011497330.1">
    <property type="nucleotide sequence ID" value="NC_007954.1"/>
</dbReference>
<dbReference type="HOGENOM" id="CLU_157281_0_0_6"/>
<reference evidence="1 2" key="1">
    <citation type="submission" date="2006-03" db="EMBL/GenBank/DDBJ databases">
        <title>Complete sequence of Shewanella denitrificans OS217.</title>
        <authorList>
            <consortium name="US DOE Joint Genome Institute"/>
            <person name="Copeland A."/>
            <person name="Lucas S."/>
            <person name="Lapidus A."/>
            <person name="Barry K."/>
            <person name="Detter J.C."/>
            <person name="Glavina del Rio T."/>
            <person name="Hammon N."/>
            <person name="Israni S."/>
            <person name="Dalin E."/>
            <person name="Tice H."/>
            <person name="Pitluck S."/>
            <person name="Brettin T."/>
            <person name="Bruce D."/>
            <person name="Han C."/>
            <person name="Tapia R."/>
            <person name="Gilna P."/>
            <person name="Kiss H."/>
            <person name="Schmutz J."/>
            <person name="Larimer F."/>
            <person name="Land M."/>
            <person name="Hauser L."/>
            <person name="Kyrpides N."/>
            <person name="Lykidis A."/>
            <person name="Richardson P."/>
        </authorList>
    </citation>
    <scope>NUCLEOTIDE SEQUENCE [LARGE SCALE GENOMIC DNA]</scope>
    <source>
        <strain evidence="2">OS217 / ATCC BAA-1090 / DSM 15013</strain>
    </source>
</reference>
<protein>
    <submittedName>
        <fullName evidence="1">Uncharacterized protein</fullName>
    </submittedName>
</protein>
<proteinExistence type="predicted"/>
<dbReference type="EMBL" id="CP000302">
    <property type="protein sequence ID" value="ABE56181.1"/>
    <property type="molecule type" value="Genomic_DNA"/>
</dbReference>
<evidence type="ECO:0000313" key="2">
    <source>
        <dbReference type="Proteomes" id="UP000001982"/>
    </source>
</evidence>
<name>Q12K45_SHEDO</name>
<sequence length="133" mass="15035">MRLLSEFFYPSRQTLPQGIPSLTQLVLALALLFSINTYVFAGTVVVRKSTEPFDAFVLRDELAKQHEWQQALAQQAQLNIIRSLPVGCLTLVAPYPYYACDARFYRPYQHSGEALYIQIPNPNDAFSSGSDMD</sequence>
<gene>
    <name evidence="1" type="ordered locus">Sden_2903</name>
</gene>
<accession>Q12K45</accession>
<keyword evidence="2" id="KW-1185">Reference proteome</keyword>
<dbReference type="eggNOG" id="ENOG502ZI8Y">
    <property type="taxonomic scope" value="Bacteria"/>
</dbReference>